<dbReference type="Pfam" id="PF20408">
    <property type="entry name" value="Abhydrolase_11"/>
    <property type="match status" value="1"/>
</dbReference>
<gene>
    <name evidence="2" type="ORF">ACFQJ7_07720</name>
</gene>
<dbReference type="Proteomes" id="UP001596414">
    <property type="component" value="Unassembled WGS sequence"/>
</dbReference>
<name>A0ABD5X8N1_9EURY</name>
<dbReference type="SUPFAM" id="SSF53474">
    <property type="entry name" value="alpha/beta-Hydrolases"/>
    <property type="match status" value="1"/>
</dbReference>
<organism evidence="2 3">
    <name type="scientific">Halovenus rubra</name>
    <dbReference type="NCBI Taxonomy" id="869890"/>
    <lineage>
        <taxon>Archaea</taxon>
        <taxon>Methanobacteriati</taxon>
        <taxon>Methanobacteriota</taxon>
        <taxon>Stenosarchaea group</taxon>
        <taxon>Halobacteria</taxon>
        <taxon>Halobacteriales</taxon>
        <taxon>Haloarculaceae</taxon>
        <taxon>Halovenus</taxon>
    </lineage>
</organism>
<protein>
    <submittedName>
        <fullName evidence="2">Alpha/beta hydrolase</fullName>
    </submittedName>
</protein>
<dbReference type="Gene3D" id="3.40.50.1820">
    <property type="entry name" value="alpha/beta hydrolase"/>
    <property type="match status" value="1"/>
</dbReference>
<evidence type="ECO:0000259" key="1">
    <source>
        <dbReference type="Pfam" id="PF20408"/>
    </source>
</evidence>
<dbReference type="InterPro" id="IPR029058">
    <property type="entry name" value="AB_hydrolase_fold"/>
</dbReference>
<dbReference type="AlphaFoldDB" id="A0ABD5X8N1"/>
<dbReference type="InterPro" id="IPR046879">
    <property type="entry name" value="KANL3/Tex30_Abhydrolase"/>
</dbReference>
<dbReference type="EMBL" id="JBHSZQ010000011">
    <property type="protein sequence ID" value="MFC7125929.1"/>
    <property type="molecule type" value="Genomic_DNA"/>
</dbReference>
<keyword evidence="2" id="KW-0378">Hydrolase</keyword>
<dbReference type="GO" id="GO:0016787">
    <property type="term" value="F:hydrolase activity"/>
    <property type="evidence" value="ECO:0007669"/>
    <property type="project" value="UniProtKB-KW"/>
</dbReference>
<evidence type="ECO:0000313" key="2">
    <source>
        <dbReference type="EMBL" id="MFC7125929.1"/>
    </source>
</evidence>
<accession>A0ABD5X8N1</accession>
<evidence type="ECO:0000313" key="3">
    <source>
        <dbReference type="Proteomes" id="UP001596414"/>
    </source>
</evidence>
<comment type="caution">
    <text evidence="2">The sequence shown here is derived from an EMBL/GenBank/DDBJ whole genome shotgun (WGS) entry which is preliminary data.</text>
</comment>
<dbReference type="RefSeq" id="WP_267638079.1">
    <property type="nucleotide sequence ID" value="NZ_JAODIY010000011.1"/>
</dbReference>
<proteinExistence type="predicted"/>
<reference evidence="2 3" key="1">
    <citation type="journal article" date="2014" name="Int. J. Syst. Evol. Microbiol.">
        <title>Complete genome sequence of Corynebacterium casei LMG S-19264T (=DSM 44701T), isolated from a smear-ripened cheese.</title>
        <authorList>
            <consortium name="US DOE Joint Genome Institute (JGI-PGF)"/>
            <person name="Walter F."/>
            <person name="Albersmeier A."/>
            <person name="Kalinowski J."/>
            <person name="Ruckert C."/>
        </authorList>
    </citation>
    <scope>NUCLEOTIDE SEQUENCE [LARGE SCALE GENOMIC DNA]</scope>
    <source>
        <strain evidence="2 3">CGMCC 4.7215</strain>
    </source>
</reference>
<feature type="domain" description="KANL3/Tex30 alpha/beta hydrolase-like" evidence="1">
    <location>
        <begin position="29"/>
        <end position="190"/>
    </location>
</feature>
<sequence>MCPRDVTLEVGDKNFPGRLNVPDRSSEHGVLMVPGSGHGPFGDIFLRFARTAAKDGHHVARFETWPFPEVLEEKTEEDFSREIDASVDFLQSQGCSTVTVVAKSFGGRVVLEHLPETVDRLVLWAPAIMAGDYEEKPSLTEEELADIDIPVRILQGDEDEVVSVENAASLVDGLPNGELVELSGENHSFRGDYERIIDETMAFLPDQPS</sequence>